<keyword evidence="2" id="KW-1185">Reference proteome</keyword>
<keyword evidence="1" id="KW-0067">ATP-binding</keyword>
<organism evidence="1 2">
    <name type="scientific">Shewanella marisflavi</name>
    <dbReference type="NCBI Taxonomy" id="260364"/>
    <lineage>
        <taxon>Bacteria</taxon>
        <taxon>Pseudomonadati</taxon>
        <taxon>Pseudomonadota</taxon>
        <taxon>Gammaproteobacteria</taxon>
        <taxon>Alteromonadales</taxon>
        <taxon>Shewanellaceae</taxon>
        <taxon>Shewanella</taxon>
    </lineage>
</organism>
<evidence type="ECO:0000313" key="1">
    <source>
        <dbReference type="EMBL" id="QDF75262.1"/>
    </source>
</evidence>
<dbReference type="RefSeq" id="WP_140946891.1">
    <property type="nucleotide sequence ID" value="NZ_CP041153.1"/>
</dbReference>
<proteinExistence type="predicted"/>
<keyword evidence="1" id="KW-0347">Helicase</keyword>
<dbReference type="Gene3D" id="3.40.50.10810">
    <property type="entry name" value="Tandem AAA-ATPase domain"/>
    <property type="match status" value="1"/>
</dbReference>
<dbReference type="Proteomes" id="UP000318758">
    <property type="component" value="Chromosome"/>
</dbReference>
<protein>
    <submittedName>
        <fullName evidence="1">DEAD/DEAH box helicase</fullName>
    </submittedName>
</protein>
<accession>A0ABX5WLP2</accession>
<evidence type="ECO:0000313" key="2">
    <source>
        <dbReference type="Proteomes" id="UP000318758"/>
    </source>
</evidence>
<sequence>MRVEIRNEEWTIRRVEQLGHGNKLLTCEGGSELVRGKESRFITELEQDIAILDPAQTRLVEDDSANYKASLLYIESMLRQRIPTDEKIYMGHKAAMDSLPYQLDPTKQVLQQPRQCILIADNVGLGKTLEAGILMSELMRGFN</sequence>
<gene>
    <name evidence="1" type="ORF">FGA12_08890</name>
</gene>
<dbReference type="EMBL" id="CP041153">
    <property type="protein sequence ID" value="QDF75262.1"/>
    <property type="molecule type" value="Genomic_DNA"/>
</dbReference>
<reference evidence="1 2" key="1">
    <citation type="submission" date="2019-06" db="EMBL/GenBank/DDBJ databases">
        <title>Complete genome of Shewanella marisflavi ECSMB14101, a mussel settlement-inducing bacterium isolated from East China Sea.</title>
        <authorList>
            <person name="Yang J."/>
            <person name="Liang X."/>
            <person name="Chang R."/>
            <person name="Peng L."/>
        </authorList>
    </citation>
    <scope>NUCLEOTIDE SEQUENCE [LARGE SCALE GENOMIC DNA]</scope>
    <source>
        <strain evidence="1 2">ECSMB14101</strain>
    </source>
</reference>
<dbReference type="InterPro" id="IPR038718">
    <property type="entry name" value="SNF2-like_sf"/>
</dbReference>
<dbReference type="InterPro" id="IPR027417">
    <property type="entry name" value="P-loop_NTPase"/>
</dbReference>
<keyword evidence="1" id="KW-0378">Hydrolase</keyword>
<keyword evidence="1" id="KW-0547">Nucleotide-binding</keyword>
<dbReference type="GO" id="GO:0004386">
    <property type="term" value="F:helicase activity"/>
    <property type="evidence" value="ECO:0007669"/>
    <property type="project" value="UniProtKB-KW"/>
</dbReference>
<dbReference type="SUPFAM" id="SSF52540">
    <property type="entry name" value="P-loop containing nucleoside triphosphate hydrolases"/>
    <property type="match status" value="1"/>
</dbReference>
<name>A0ABX5WLP2_9GAMM</name>